<feature type="domain" description="Sulfatase N-terminal" evidence="2">
    <location>
        <begin position="229"/>
        <end position="476"/>
    </location>
</feature>
<proteinExistence type="predicted"/>
<dbReference type="Proteomes" id="UP001524569">
    <property type="component" value="Unassembled WGS sequence"/>
</dbReference>
<evidence type="ECO:0000256" key="1">
    <source>
        <dbReference type="SAM" id="Phobius"/>
    </source>
</evidence>
<keyword evidence="1" id="KW-0812">Transmembrane</keyword>
<dbReference type="Pfam" id="PF00884">
    <property type="entry name" value="Sulfatase"/>
    <property type="match status" value="1"/>
</dbReference>
<dbReference type="InterPro" id="IPR000917">
    <property type="entry name" value="Sulfatase_N"/>
</dbReference>
<feature type="transmembrane region" description="Helical" evidence="1">
    <location>
        <begin position="63"/>
        <end position="83"/>
    </location>
</feature>
<evidence type="ECO:0000313" key="4">
    <source>
        <dbReference type="Proteomes" id="UP001524569"/>
    </source>
</evidence>
<feature type="transmembrane region" description="Helical" evidence="1">
    <location>
        <begin position="120"/>
        <end position="142"/>
    </location>
</feature>
<protein>
    <submittedName>
        <fullName evidence="3">Sulfatase-like hydrolase/transferase</fullName>
    </submittedName>
</protein>
<gene>
    <name evidence="3" type="ORF">NP603_19920</name>
</gene>
<evidence type="ECO:0000313" key="3">
    <source>
        <dbReference type="EMBL" id="MCQ8183390.1"/>
    </source>
</evidence>
<evidence type="ECO:0000259" key="2">
    <source>
        <dbReference type="Pfam" id="PF00884"/>
    </source>
</evidence>
<sequence>MPSFHQPSSRNPNLAQTFAALALLWIALLLPNRASEINAANFACLPLEALLLASLLQLPDIWGWLVRLAAAGILGLGIIFKLVDLGIDQAFGRPFNPVLDSRFPADGMQWLTGSLGTPGAWLAVALIASLLIWLILLVGIALGQLQAILSSPRIPAKQALTAMFLFWLGLQLSGNPIAGTPFIDWAAAHWHSARDSFADLEGFQRSVEHDPYAQTPDQALLSKLRGKDVLLVFVESYGRTVFDKPDYAAHILPLLKKSGAELQDSGIGVRSAFLTSPTYGGISWLAHGTLLSGLWIDSQSRYDRLVMSQRPTLNRLFQRAGWRTIAVQPAHTLPWPQGQYFGYDKIYAAQDLAYRGNAFNWITMPDQYTLSAIQRLERPAGPRPPVMAEIALISSHAPWTPLPRWVDWQQVGDGSIFSQARDGDAPAAVWQSTERIRQQYRKSIAYVLQTLVSYAKTYGDDKLVILVLGDHQPASFVTDNSASHDVPVHLIARDPEVIRAIDSWHWTPGLIPSAQAPVWGMDVLRGKWVETFSGEPGR</sequence>
<dbReference type="SUPFAM" id="SSF53649">
    <property type="entry name" value="Alkaline phosphatase-like"/>
    <property type="match status" value="1"/>
</dbReference>
<keyword evidence="1" id="KW-1133">Transmembrane helix</keyword>
<dbReference type="EMBL" id="JANIBM010000046">
    <property type="protein sequence ID" value="MCQ8183390.1"/>
    <property type="molecule type" value="Genomic_DNA"/>
</dbReference>
<dbReference type="RefSeq" id="WP_256612605.1">
    <property type="nucleotide sequence ID" value="NZ_JANIBM010000046.1"/>
</dbReference>
<organism evidence="3 4">
    <name type="scientific">Methylomonas aurea</name>
    <dbReference type="NCBI Taxonomy" id="2952224"/>
    <lineage>
        <taxon>Bacteria</taxon>
        <taxon>Pseudomonadati</taxon>
        <taxon>Pseudomonadota</taxon>
        <taxon>Gammaproteobacteria</taxon>
        <taxon>Methylococcales</taxon>
        <taxon>Methylococcaceae</taxon>
        <taxon>Methylomonas</taxon>
    </lineage>
</organism>
<comment type="caution">
    <text evidence="3">The sequence shown here is derived from an EMBL/GenBank/DDBJ whole genome shotgun (WGS) entry which is preliminary data.</text>
</comment>
<accession>A0ABT1UMD3</accession>
<keyword evidence="4" id="KW-1185">Reference proteome</keyword>
<dbReference type="InterPro" id="IPR017850">
    <property type="entry name" value="Alkaline_phosphatase_core_sf"/>
</dbReference>
<name>A0ABT1UMD3_9GAMM</name>
<dbReference type="Gene3D" id="3.40.720.10">
    <property type="entry name" value="Alkaline Phosphatase, subunit A"/>
    <property type="match status" value="1"/>
</dbReference>
<keyword evidence="1" id="KW-0472">Membrane</keyword>
<reference evidence="3 4" key="1">
    <citation type="submission" date="2022-07" db="EMBL/GenBank/DDBJ databases">
        <title>Methylomonas rivi sp. nov., Methylomonas rosea sp. nov., Methylomonas aureus sp. nov. and Methylomonas subterranea sp. nov., four novel methanotrophs isolated from a freshwater creek and the deep terrestrial subsurface.</title>
        <authorList>
            <person name="Abin C."/>
            <person name="Sankaranarayanan K."/>
            <person name="Garner C."/>
            <person name="Sindelar R."/>
            <person name="Kotary K."/>
            <person name="Garner R."/>
            <person name="Barclay S."/>
            <person name="Lawson P."/>
            <person name="Krumholz L."/>
        </authorList>
    </citation>
    <scope>NUCLEOTIDE SEQUENCE [LARGE SCALE GENOMIC DNA]</scope>
    <source>
        <strain evidence="3 4">SURF-1</strain>
    </source>
</reference>